<dbReference type="RefSeq" id="WP_259840204.1">
    <property type="nucleotide sequence ID" value="NZ_JAOAMU010000006.1"/>
</dbReference>
<keyword evidence="1" id="KW-0812">Transmembrane</keyword>
<protein>
    <recommendedName>
        <fullName evidence="3">HTH luxR-type domain-containing protein</fullName>
    </recommendedName>
</protein>
<keyword evidence="1" id="KW-0472">Membrane</keyword>
<keyword evidence="5" id="KW-1185">Reference proteome</keyword>
<reference evidence="4 5" key="1">
    <citation type="submission" date="2022-09" db="EMBL/GenBank/DDBJ databases">
        <title>Chryseobacterium oleae sp.nov., isolated from the inter-root soil of Pyrola calliantha H. Andr. in Tibet.</title>
        <authorList>
            <person name="Li Z."/>
        </authorList>
    </citation>
    <scope>NUCLEOTIDE SEQUENCE [LARGE SCALE GENOMIC DNA]</scope>
    <source>
        <strain evidence="5">pc1-10</strain>
    </source>
</reference>
<keyword evidence="2" id="KW-0732">Signal</keyword>
<accession>A0ABT2IY95</accession>
<evidence type="ECO:0000313" key="4">
    <source>
        <dbReference type="EMBL" id="MCT2563667.1"/>
    </source>
</evidence>
<proteinExistence type="predicted"/>
<feature type="transmembrane region" description="Helical" evidence="1">
    <location>
        <begin position="340"/>
        <end position="360"/>
    </location>
</feature>
<dbReference type="EMBL" id="JAOAMU010000006">
    <property type="protein sequence ID" value="MCT2563667.1"/>
    <property type="molecule type" value="Genomic_DNA"/>
</dbReference>
<evidence type="ECO:0000313" key="5">
    <source>
        <dbReference type="Proteomes" id="UP001525566"/>
    </source>
</evidence>
<evidence type="ECO:0000256" key="1">
    <source>
        <dbReference type="SAM" id="Phobius"/>
    </source>
</evidence>
<dbReference type="Proteomes" id="UP001525566">
    <property type="component" value="Unassembled WGS sequence"/>
</dbReference>
<dbReference type="Gene3D" id="1.10.10.10">
    <property type="entry name" value="Winged helix-like DNA-binding domain superfamily/Winged helix DNA-binding domain"/>
    <property type="match status" value="1"/>
</dbReference>
<dbReference type="InterPro" id="IPR036388">
    <property type="entry name" value="WH-like_DNA-bd_sf"/>
</dbReference>
<dbReference type="SUPFAM" id="SSF46894">
    <property type="entry name" value="C-terminal effector domain of the bipartite response regulators"/>
    <property type="match status" value="1"/>
</dbReference>
<name>A0ABT2IY95_9FLAO</name>
<comment type="caution">
    <text evidence="4">The sequence shown here is derived from an EMBL/GenBank/DDBJ whole genome shotgun (WGS) entry which is preliminary data.</text>
</comment>
<feature type="chain" id="PRO_5045602870" description="HTH luxR-type domain-containing protein" evidence="2">
    <location>
        <begin position="21"/>
        <end position="479"/>
    </location>
</feature>
<sequence length="479" mass="56170">MAKKLLSCLFSFSLIFFSYAQKVTEEKLKSIIFDIGFSTAGDREIKKIDSIISICHQNNYSDCEVFGYLKIANIYNKNNDIKKAFHYTDLIEKKNLITPDTDFEAVFYFYTIRSLLHQKLGERVAALKLLDEIADQVKENPYYEYLLDWQYAGIYTEMNENNKALKAYKKAYLNAKEYRKQRGRNTDKSKNKISNSYKTTAYLAGAYQKLGKMDSAKIYIEETLKDARTMDEIGFQYIASIYAAEYYLKAEDFKKAQQHLWICKNIAMHHYKSENYQEGVITDLINLYEKTGEKDSADYYSRQLLEIQNHNDAQNKVQKDRLDKKRLAEDGSKAMEVKTLIYLCIGLLVVLICIFMYFFYRKKGKEKEKGADPIEIPAVQDNDLFDQVIVLAKENNPEFLTRFNDYCPGFSEKLVEAAQLKSSEIRFCAYLYLNFSTKDIAAYTYTSVRTVQTKKYRLRKKLNIPNDTEIYQWFRDLLK</sequence>
<feature type="domain" description="HTH luxR-type" evidence="3">
    <location>
        <begin position="417"/>
        <end position="474"/>
    </location>
</feature>
<evidence type="ECO:0000256" key="2">
    <source>
        <dbReference type="SAM" id="SignalP"/>
    </source>
</evidence>
<organism evidence="4 5">
    <name type="scientific">Chryseobacterium herbae</name>
    <dbReference type="NCBI Taxonomy" id="2976476"/>
    <lineage>
        <taxon>Bacteria</taxon>
        <taxon>Pseudomonadati</taxon>
        <taxon>Bacteroidota</taxon>
        <taxon>Flavobacteriia</taxon>
        <taxon>Flavobacteriales</taxon>
        <taxon>Weeksellaceae</taxon>
        <taxon>Chryseobacterium group</taxon>
        <taxon>Chryseobacterium</taxon>
    </lineage>
</organism>
<dbReference type="InterPro" id="IPR016032">
    <property type="entry name" value="Sig_transdc_resp-reg_C-effctor"/>
</dbReference>
<dbReference type="SMART" id="SM00421">
    <property type="entry name" value="HTH_LUXR"/>
    <property type="match status" value="1"/>
</dbReference>
<dbReference type="Gene3D" id="1.25.40.10">
    <property type="entry name" value="Tetratricopeptide repeat domain"/>
    <property type="match status" value="1"/>
</dbReference>
<evidence type="ECO:0000259" key="3">
    <source>
        <dbReference type="SMART" id="SM00421"/>
    </source>
</evidence>
<feature type="signal peptide" evidence="2">
    <location>
        <begin position="1"/>
        <end position="20"/>
    </location>
</feature>
<keyword evidence="1" id="KW-1133">Transmembrane helix</keyword>
<dbReference type="InterPro" id="IPR000792">
    <property type="entry name" value="Tscrpt_reg_LuxR_C"/>
</dbReference>
<dbReference type="InterPro" id="IPR011990">
    <property type="entry name" value="TPR-like_helical_dom_sf"/>
</dbReference>
<dbReference type="SUPFAM" id="SSF48452">
    <property type="entry name" value="TPR-like"/>
    <property type="match status" value="1"/>
</dbReference>
<gene>
    <name evidence="4" type="ORF">N0B48_17400</name>
</gene>